<evidence type="ECO:0000313" key="2">
    <source>
        <dbReference type="EMBL" id="KPH80798.1"/>
    </source>
</evidence>
<dbReference type="EMBL" id="LGSZ01000037">
    <property type="protein sequence ID" value="KPH80798.1"/>
    <property type="molecule type" value="Genomic_DNA"/>
</dbReference>
<dbReference type="PATRIC" id="fig|1526658.3.peg.2560"/>
<gene>
    <name evidence="2" type="ORF">AE618_11255</name>
</gene>
<evidence type="ECO:0000256" key="1">
    <source>
        <dbReference type="SAM" id="Phobius"/>
    </source>
</evidence>
<dbReference type="AlphaFoldDB" id="A0A0N0MBE2"/>
<keyword evidence="1" id="KW-0472">Membrane</keyword>
<keyword evidence="1" id="KW-0812">Transmembrane</keyword>
<organism evidence="2 3">
    <name type="scientific">Bosea vaviloviae</name>
    <dbReference type="NCBI Taxonomy" id="1526658"/>
    <lineage>
        <taxon>Bacteria</taxon>
        <taxon>Pseudomonadati</taxon>
        <taxon>Pseudomonadota</taxon>
        <taxon>Alphaproteobacteria</taxon>
        <taxon>Hyphomicrobiales</taxon>
        <taxon>Boseaceae</taxon>
        <taxon>Bosea</taxon>
    </lineage>
</organism>
<dbReference type="Proteomes" id="UP000037822">
    <property type="component" value="Unassembled WGS sequence"/>
</dbReference>
<protein>
    <submittedName>
        <fullName evidence="2">Uncharacterized protein</fullName>
    </submittedName>
</protein>
<dbReference type="RefSeq" id="WP_054209158.1">
    <property type="nucleotide sequence ID" value="NZ_LGSZ01000037.1"/>
</dbReference>
<name>A0A0N0MBE2_9HYPH</name>
<comment type="caution">
    <text evidence="2">The sequence shown here is derived from an EMBL/GenBank/DDBJ whole genome shotgun (WGS) entry which is preliminary data.</text>
</comment>
<proteinExistence type="predicted"/>
<keyword evidence="3" id="KW-1185">Reference proteome</keyword>
<sequence length="82" mass="8440">MAEANGERFILGVRELNGALGDLGTLLPLMLGTIAVVGLACQTARNVAPRSASNIDPLMSCGGQEAARRSWFGLHSRAGSGS</sequence>
<reference evidence="2 3" key="1">
    <citation type="submission" date="2015-07" db="EMBL/GenBank/DDBJ databases">
        <title>Whole genome sequencing of Bosea vaviloviae isolated from cave pool.</title>
        <authorList>
            <person name="Tan N.E.H."/>
            <person name="Lee Y.P."/>
            <person name="Gan H.M."/>
            <person name="Barton H."/>
            <person name="Savka M.A."/>
        </authorList>
    </citation>
    <scope>NUCLEOTIDE SEQUENCE [LARGE SCALE GENOMIC DNA]</scope>
    <source>
        <strain evidence="2 3">SD260</strain>
    </source>
</reference>
<evidence type="ECO:0000313" key="3">
    <source>
        <dbReference type="Proteomes" id="UP000037822"/>
    </source>
</evidence>
<accession>A0A0N0MBE2</accession>
<keyword evidence="1" id="KW-1133">Transmembrane helix</keyword>
<feature type="non-terminal residue" evidence="2">
    <location>
        <position position="82"/>
    </location>
</feature>
<feature type="transmembrane region" description="Helical" evidence="1">
    <location>
        <begin position="23"/>
        <end position="41"/>
    </location>
</feature>